<dbReference type="GO" id="GO:0004190">
    <property type="term" value="F:aspartic-type endopeptidase activity"/>
    <property type="evidence" value="ECO:0007669"/>
    <property type="project" value="InterPro"/>
</dbReference>
<proteinExistence type="predicted"/>
<dbReference type="InterPro" id="IPR001995">
    <property type="entry name" value="Peptidase_A2_cat"/>
</dbReference>
<protein>
    <recommendedName>
        <fullName evidence="1">Peptidase A2 domain-containing protein</fullName>
    </recommendedName>
</protein>
<feature type="domain" description="Peptidase A2" evidence="1">
    <location>
        <begin position="270"/>
        <end position="308"/>
    </location>
</feature>
<evidence type="ECO:0000259" key="1">
    <source>
        <dbReference type="PROSITE" id="PS50175"/>
    </source>
</evidence>
<evidence type="ECO:0000313" key="3">
    <source>
        <dbReference type="Proteomes" id="UP000684084"/>
    </source>
</evidence>
<dbReference type="GO" id="GO:0006508">
    <property type="term" value="P:proteolysis"/>
    <property type="evidence" value="ECO:0007669"/>
    <property type="project" value="InterPro"/>
</dbReference>
<dbReference type="Proteomes" id="UP000684084">
    <property type="component" value="Unassembled WGS sequence"/>
</dbReference>
<reference evidence="2" key="1">
    <citation type="submission" date="2020-05" db="EMBL/GenBank/DDBJ databases">
        <authorList>
            <person name="Rincon C."/>
            <person name="Sanders R I."/>
            <person name="Robbins C."/>
            <person name="Chaturvedi A."/>
        </authorList>
    </citation>
    <scope>NUCLEOTIDE SEQUENCE</scope>
    <source>
        <strain evidence="2">CHB12</strain>
    </source>
</reference>
<name>A0A915YUF1_9GLOM</name>
<dbReference type="VEuPathDB" id="FungiDB:RhiirFUN_004827"/>
<dbReference type="PROSITE" id="PS00141">
    <property type="entry name" value="ASP_PROTEASE"/>
    <property type="match status" value="1"/>
</dbReference>
<dbReference type="AlphaFoldDB" id="A0A915YUF1"/>
<dbReference type="OrthoDB" id="2395011at2759"/>
<gene>
    <name evidence="2" type="ORF">CHRIB12_LOCUS3104</name>
</gene>
<accession>A0A915YUF1</accession>
<evidence type="ECO:0000313" key="2">
    <source>
        <dbReference type="EMBL" id="CAB5333366.1"/>
    </source>
</evidence>
<dbReference type="InterPro" id="IPR001969">
    <property type="entry name" value="Aspartic_peptidase_AS"/>
</dbReference>
<dbReference type="PROSITE" id="PS50175">
    <property type="entry name" value="ASP_PROT_RETROV"/>
    <property type="match status" value="1"/>
</dbReference>
<organism evidence="2 3">
    <name type="scientific">Rhizophagus irregularis</name>
    <dbReference type="NCBI Taxonomy" id="588596"/>
    <lineage>
        <taxon>Eukaryota</taxon>
        <taxon>Fungi</taxon>
        <taxon>Fungi incertae sedis</taxon>
        <taxon>Mucoromycota</taxon>
        <taxon>Glomeromycotina</taxon>
        <taxon>Glomeromycetes</taxon>
        <taxon>Glomerales</taxon>
        <taxon>Glomeraceae</taxon>
        <taxon>Rhizophagus</taxon>
    </lineage>
</organism>
<dbReference type="EMBL" id="CAGKOT010000004">
    <property type="protein sequence ID" value="CAB5333366.1"/>
    <property type="molecule type" value="Genomic_DNA"/>
</dbReference>
<comment type="caution">
    <text evidence="2">The sequence shown here is derived from an EMBL/GenBank/DDBJ whole genome shotgun (WGS) entry which is preliminary data.</text>
</comment>
<sequence length="390" mass="44615">MLLPKLPKIPKILKKKKTLGAEMSTDQVGMSTDQVEMSTDQVGMSTDQVEMSIDQVEMSIDRVEMSTDRVEIRNFVPVFDLEKKFAGLKKSSDLEDEKQKSETTIVKDFAVKLGLDKFTKNKEEWKKFYDFAGSDFVWPQPPDINERRLIFDYVIDPYWEPIGSELAVNALEYRRLLDSGSLDQSREYVLIVHGKFVRYGSSEEEKKMRVNYPGCYYVPVKERIVELRRFSASDANTNVGAEKEWQVHIRLRNTDDNLDEAGMANVEQGFRMIIDTGATTTVIPDFVRKKLSTRDGWNVSASKAGGYGAGARIFKASRDWEICLGDGKDWSGWVKTNEIYSWQSNPNGVTCGIIGYDVLNNIPHYKPCRKPYVFLQNDIFDNIQQLLQAV</sequence>